<evidence type="ECO:0000313" key="3">
    <source>
        <dbReference type="RefSeq" id="XP_030377439.1"/>
    </source>
</evidence>
<accession>A0A6J2TN23</accession>
<dbReference type="Proteomes" id="UP000504634">
    <property type="component" value="Unplaced"/>
</dbReference>
<organism evidence="2 3">
    <name type="scientific">Drosophila lebanonensis</name>
    <name type="common">Fruit fly</name>
    <name type="synonym">Scaptodrosophila lebanonensis</name>
    <dbReference type="NCBI Taxonomy" id="7225"/>
    <lineage>
        <taxon>Eukaryota</taxon>
        <taxon>Metazoa</taxon>
        <taxon>Ecdysozoa</taxon>
        <taxon>Arthropoda</taxon>
        <taxon>Hexapoda</taxon>
        <taxon>Insecta</taxon>
        <taxon>Pterygota</taxon>
        <taxon>Neoptera</taxon>
        <taxon>Endopterygota</taxon>
        <taxon>Diptera</taxon>
        <taxon>Brachycera</taxon>
        <taxon>Muscomorpha</taxon>
        <taxon>Ephydroidea</taxon>
        <taxon>Drosophilidae</taxon>
        <taxon>Scaptodrosophila</taxon>
    </lineage>
</organism>
<feature type="compositionally biased region" description="Basic residues" evidence="1">
    <location>
        <begin position="90"/>
        <end position="100"/>
    </location>
</feature>
<dbReference type="AlphaFoldDB" id="A0A6J2TN23"/>
<name>A0A6J2TN23_DROLE</name>
<evidence type="ECO:0000313" key="2">
    <source>
        <dbReference type="Proteomes" id="UP000504634"/>
    </source>
</evidence>
<gene>
    <name evidence="3" type="primary">LOC115626267</name>
</gene>
<keyword evidence="2" id="KW-1185">Reference proteome</keyword>
<feature type="region of interest" description="Disordered" evidence="1">
    <location>
        <begin position="90"/>
        <end position="114"/>
    </location>
</feature>
<protein>
    <submittedName>
        <fullName evidence="3">Uncharacterized protein LOC115626267</fullName>
    </submittedName>
</protein>
<proteinExistence type="predicted"/>
<sequence length="114" mass="13016">MSHVRPSDRCVKARPRSRLPKLCCVECLCEVLNLMPRHECRCSRQDIGMQEKSQSKVKAQADKRTHPLKTRSKIQPSVLSTYKSVIAHLRKQKREAKKVRGINGGKGPKRATKK</sequence>
<reference evidence="3" key="1">
    <citation type="submission" date="2025-08" db="UniProtKB">
        <authorList>
            <consortium name="RefSeq"/>
        </authorList>
    </citation>
    <scope>IDENTIFICATION</scope>
    <source>
        <strain evidence="3">11010-0011.00</strain>
        <tissue evidence="3">Whole body</tissue>
    </source>
</reference>
<evidence type="ECO:0000256" key="1">
    <source>
        <dbReference type="SAM" id="MobiDB-lite"/>
    </source>
</evidence>
<dbReference type="GeneID" id="115626267"/>
<feature type="region of interest" description="Disordered" evidence="1">
    <location>
        <begin position="51"/>
        <end position="72"/>
    </location>
</feature>
<dbReference type="RefSeq" id="XP_030377439.1">
    <property type="nucleotide sequence ID" value="XM_030521579.1"/>
</dbReference>